<evidence type="ECO:0000256" key="4">
    <source>
        <dbReference type="SAM" id="SignalP"/>
    </source>
</evidence>
<feature type="compositionally biased region" description="Low complexity" evidence="2">
    <location>
        <begin position="799"/>
        <end position="815"/>
    </location>
</feature>
<feature type="compositionally biased region" description="Basic and acidic residues" evidence="2">
    <location>
        <begin position="562"/>
        <end position="585"/>
    </location>
</feature>
<keyword evidence="3" id="KW-0472">Membrane</keyword>
<feature type="region of interest" description="Disordered" evidence="2">
    <location>
        <begin position="562"/>
        <end position="632"/>
    </location>
</feature>
<gene>
    <name evidence="6" type="ORF">FCC1311_064432</name>
</gene>
<evidence type="ECO:0000259" key="5">
    <source>
        <dbReference type="PROSITE" id="PS50089"/>
    </source>
</evidence>
<dbReference type="EMBL" id="BEYU01000073">
    <property type="protein sequence ID" value="GBG30223.1"/>
    <property type="molecule type" value="Genomic_DNA"/>
</dbReference>
<evidence type="ECO:0000313" key="6">
    <source>
        <dbReference type="EMBL" id="GBG30223.1"/>
    </source>
</evidence>
<sequence length="845" mass="91524">MAMIRAAVARCAAAALAACLVMEQASAQSFWTQPTTDLSDLEARELPGMAYCEALDVMLVAFGAGANETILNDLALYDFASQTFASFTLPDEVIPRFGPSVVSIEAPLAAADSCRFLLWGGSFNYVDNLQDPFEDVVSDSLVWAIDVLSVSAGGEIIVNATEVQVSNPLLGRLGATVSVRNNSMVVVSGQEALENGEDASYPANDLWRLTLDTNAPADAPAGNWTQIADSLTNRFYSGATWSNDGQSLVMHGGQGRVFDTSNNPRDIARSDISVVSSPSLFTEDVASLEITSDRVQQSNVLYRLHHIMGHVGDTIFIFGGLQFVQTSSGGTVLQANPFLALTTIDFDLFTSSCELADGSVVAWCGLTEEFPGTSKLVSGTQRGDELVVLRQVRNQNGTLDNELWSLDMAAVLTEGKQFLKNGYTLEGWGGTDAGLKGYFALQFSLVIVAIVGVCAIGIIHRSRMRSDSSFANAFTDRRSRSYGVPKEVVNALPWIRYDVDGHHVRLRREVDEDGNETFTEIPGSDIIVKKASIGSNASISHTPQSGISIEVSRPEADVVDHRAEHNCDRRPSEIIDDDHLDKTQESDTNADANEIDIEDDGEVTDTDGGEQTDDEDKQENDDKKSDIGRTNSASSEATILVERISSKLSELSERVPSLISAGSRRLSRLSNLSRESGAGLAATGQPGISGATFNFMDEEEGDLCSICLLEFEQGEPIKQLPCNHFFHGDCIEPWLLKRGDCPLCKRHIITLRTIEEEEALREASPDSYVSQAYTEREARASGIGTNDMESQRPGSDNMSDPAASSAAVAAGASSRPPAWRRLATFVTGSNSLRPELPFRRHESRQ</sequence>
<keyword evidence="1" id="KW-0862">Zinc</keyword>
<feature type="signal peptide" evidence="4">
    <location>
        <begin position="1"/>
        <end position="27"/>
    </location>
</feature>
<reference evidence="6 7" key="1">
    <citation type="submission" date="2017-12" db="EMBL/GenBank/DDBJ databases">
        <title>Sequencing, de novo assembly and annotation of complete genome of a new Thraustochytrid species, strain FCC1311.</title>
        <authorList>
            <person name="Sedici K."/>
            <person name="Godart F."/>
            <person name="Aiese Cigliano R."/>
            <person name="Sanseverino W."/>
            <person name="Barakat M."/>
            <person name="Ortet P."/>
            <person name="Marechal E."/>
            <person name="Cagnac O."/>
            <person name="Amato A."/>
        </authorList>
    </citation>
    <scope>NUCLEOTIDE SEQUENCE [LARGE SCALE GENOMIC DNA]</scope>
</reference>
<dbReference type="GO" id="GO:0008270">
    <property type="term" value="F:zinc ion binding"/>
    <property type="evidence" value="ECO:0007669"/>
    <property type="project" value="UniProtKB-KW"/>
</dbReference>
<dbReference type="InParanoid" id="A0A2R5GNM4"/>
<dbReference type="PROSITE" id="PS50089">
    <property type="entry name" value="ZF_RING_2"/>
    <property type="match status" value="1"/>
</dbReference>
<proteinExistence type="predicted"/>
<feature type="transmembrane region" description="Helical" evidence="3">
    <location>
        <begin position="439"/>
        <end position="459"/>
    </location>
</feature>
<dbReference type="GO" id="GO:0006511">
    <property type="term" value="P:ubiquitin-dependent protein catabolic process"/>
    <property type="evidence" value="ECO:0007669"/>
    <property type="project" value="TreeGrafter"/>
</dbReference>
<dbReference type="Proteomes" id="UP000241890">
    <property type="component" value="Unassembled WGS sequence"/>
</dbReference>
<keyword evidence="1" id="KW-0479">Metal-binding</keyword>
<dbReference type="InterPro" id="IPR051826">
    <property type="entry name" value="E3_ubiquitin-ligase_domain"/>
</dbReference>
<evidence type="ECO:0000313" key="7">
    <source>
        <dbReference type="Proteomes" id="UP000241890"/>
    </source>
</evidence>
<feature type="chain" id="PRO_5015356257" evidence="4">
    <location>
        <begin position="28"/>
        <end position="845"/>
    </location>
</feature>
<keyword evidence="4" id="KW-0732">Signal</keyword>
<dbReference type="AlphaFoldDB" id="A0A2R5GNM4"/>
<dbReference type="SUPFAM" id="SSF57850">
    <property type="entry name" value="RING/U-box"/>
    <property type="match status" value="1"/>
</dbReference>
<dbReference type="PANTHER" id="PTHR22765:SF434">
    <property type="entry name" value="GB|AAD18119.1-RELATED"/>
    <property type="match status" value="1"/>
</dbReference>
<keyword evidence="7" id="KW-1185">Reference proteome</keyword>
<dbReference type="InterPro" id="IPR013083">
    <property type="entry name" value="Znf_RING/FYVE/PHD"/>
</dbReference>
<keyword evidence="1" id="KW-0863">Zinc-finger</keyword>
<dbReference type="Gene3D" id="2.120.10.80">
    <property type="entry name" value="Kelch-type beta propeller"/>
    <property type="match status" value="1"/>
</dbReference>
<keyword evidence="3" id="KW-0812">Transmembrane</keyword>
<feature type="compositionally biased region" description="Polar residues" evidence="2">
    <location>
        <begin position="783"/>
        <end position="798"/>
    </location>
</feature>
<dbReference type="InterPro" id="IPR001841">
    <property type="entry name" value="Znf_RING"/>
</dbReference>
<dbReference type="CDD" id="cd16454">
    <property type="entry name" value="RING-H2_PA-TM-RING"/>
    <property type="match status" value="1"/>
</dbReference>
<feature type="domain" description="RING-type" evidence="5">
    <location>
        <begin position="704"/>
        <end position="745"/>
    </location>
</feature>
<keyword evidence="3" id="KW-1133">Transmembrane helix</keyword>
<dbReference type="PANTHER" id="PTHR22765">
    <property type="entry name" value="RING FINGER AND PROTEASE ASSOCIATED DOMAIN-CONTAINING"/>
    <property type="match status" value="1"/>
</dbReference>
<feature type="region of interest" description="Disordered" evidence="2">
    <location>
        <begin position="776"/>
        <end position="815"/>
    </location>
</feature>
<dbReference type="InterPro" id="IPR015915">
    <property type="entry name" value="Kelch-typ_b-propeller"/>
</dbReference>
<dbReference type="Gene3D" id="3.30.40.10">
    <property type="entry name" value="Zinc/RING finger domain, C3HC4 (zinc finger)"/>
    <property type="match status" value="1"/>
</dbReference>
<accession>A0A2R5GNM4</accession>
<comment type="caution">
    <text evidence="6">The sequence shown here is derived from an EMBL/GenBank/DDBJ whole genome shotgun (WGS) entry which is preliminary data.</text>
</comment>
<evidence type="ECO:0000256" key="2">
    <source>
        <dbReference type="SAM" id="MobiDB-lite"/>
    </source>
</evidence>
<dbReference type="Pfam" id="PF13639">
    <property type="entry name" value="zf-RING_2"/>
    <property type="match status" value="1"/>
</dbReference>
<evidence type="ECO:0000256" key="1">
    <source>
        <dbReference type="PROSITE-ProRule" id="PRU00175"/>
    </source>
</evidence>
<organism evidence="6 7">
    <name type="scientific">Hondaea fermentalgiana</name>
    <dbReference type="NCBI Taxonomy" id="2315210"/>
    <lineage>
        <taxon>Eukaryota</taxon>
        <taxon>Sar</taxon>
        <taxon>Stramenopiles</taxon>
        <taxon>Bigyra</taxon>
        <taxon>Labyrinthulomycetes</taxon>
        <taxon>Thraustochytrida</taxon>
        <taxon>Thraustochytriidae</taxon>
        <taxon>Hondaea</taxon>
    </lineage>
</organism>
<dbReference type="OrthoDB" id="9984778at2759"/>
<feature type="compositionally biased region" description="Acidic residues" evidence="2">
    <location>
        <begin position="593"/>
        <end position="619"/>
    </location>
</feature>
<protein>
    <submittedName>
        <fullName evidence="6">E3 ubiquitin-protein ligase RNF181</fullName>
    </submittedName>
</protein>
<dbReference type="SUPFAM" id="SSF117281">
    <property type="entry name" value="Kelch motif"/>
    <property type="match status" value="1"/>
</dbReference>
<dbReference type="GO" id="GO:0061630">
    <property type="term" value="F:ubiquitin protein ligase activity"/>
    <property type="evidence" value="ECO:0007669"/>
    <property type="project" value="TreeGrafter"/>
</dbReference>
<dbReference type="SMART" id="SM00184">
    <property type="entry name" value="RING"/>
    <property type="match status" value="1"/>
</dbReference>
<evidence type="ECO:0000256" key="3">
    <source>
        <dbReference type="SAM" id="Phobius"/>
    </source>
</evidence>
<name>A0A2R5GNM4_9STRA</name>